<dbReference type="InterPro" id="IPR025282">
    <property type="entry name" value="DUF4214"/>
</dbReference>
<evidence type="ECO:0000313" key="3">
    <source>
        <dbReference type="Proteomes" id="UP000316030"/>
    </source>
</evidence>
<dbReference type="InterPro" id="IPR011049">
    <property type="entry name" value="Serralysin-like_metalloprot_C"/>
</dbReference>
<dbReference type="RefSeq" id="WP_142493725.1">
    <property type="nucleotide sequence ID" value="NZ_FXTO01000015.1"/>
</dbReference>
<proteinExistence type="predicted"/>
<protein>
    <recommendedName>
        <fullName evidence="1">DUF4214 domain-containing protein</fullName>
    </recommendedName>
</protein>
<name>A0A521E7V7_9RHOB</name>
<reference evidence="2 3" key="1">
    <citation type="submission" date="2017-05" db="EMBL/GenBank/DDBJ databases">
        <authorList>
            <person name="Varghese N."/>
            <person name="Submissions S."/>
        </authorList>
    </citation>
    <scope>NUCLEOTIDE SEQUENCE [LARGE SCALE GENOMIC DNA]</scope>
    <source>
        <strain evidence="2 3">DSM 29506</strain>
    </source>
</reference>
<sequence>MAYSLASLSAGQAIQAIYIGYYTRAADPYGFEFWLDLYQEHLDGDADGDAGLSLAGIANDFATQAETKAAYPFFESPNLASATNFITQVYLNLFDRVPDQAGLDFWAGVLSAGTLPTGEIVMAIIEGAVGGDIDTLSNKIEAATYFSQQAAENGIGTESNPITNDPEAMAAAKAAVDGAGNDGFGADDLAASKAATDAFIGDYGVVTPDDETFILTSTTDVVVGGDGNDTILGNEATLNNSDDLDGGAGDDILKVSVSAGSGDLFVAPTLSNIETVEVNGPNIDYTQDITIDLSNADGYSTLRSFQTTVNAPFTPWMPVVAFRDIQNVNGTDIEIIDTDVDHLYTYDTNAYATLGGGLDDAADILVQEVDGSDIILANEDGGRSDVDIVNLTSLDRSQVNSTTFNYIHRLEVGASFNELNVTGDADLEIEHFLDENLNDVDASTLDGDFIVDLIGQGERVALPDVGDPQTLFNVVGDLTVLGSMGDNRVDVSGDTNGTFIFQDGDDVLRVGNASDTGYQRQDVFGHLNVATQGGDDTVVLNATGVQQVLLGDGNDELYVNGNVDDLSTTAYNDGQSFIDAGAGNDYVDLDGQADIFTKDVENLDNDYQVLLGDGHDTLVANQGGDHIVDGGDGDDDIIINGNGDQVVTGGDGDDLVNIMGDGDQTVDTGAGDDQLLIAGDGDASAGGRFGHIISMGDGNDTGTILGDGVHDIDLGAGDDWFYIEGSRVPDNNIDNTIEDRQTTINAGDGDDYVGVNGDHFLLADLGAGNDAMELNADELSADDAINGNEGIDTLILHNSERTLQGGRVGASETSSTQSIEIFDLREANFNLRLTSDNFDTAQDKHITVQTTQADEIGLPAIPVGNGSFAYLSNGMSRADYNSIATQYFNYSGNSLNDYLLANGVSSIHFVDENADGDADVVSMSGQQFAAGDNTDTVDFYAEVAGSQTVDITDVPLSIGSGRSFELQGGNIRDIIVADDASINGRLILDYDYSADTNHSALDTLQVIDGAQITAADLRNVNGLEIIELMSASNDSQIWDIELNDRVINQTTGNAPLIIRVDPDVPEGSAVHIQLDPSIWNNSATNDVIIENVANAEIYIDGVLVTEPDYGVTDYNPSGLASIMVVQRLVFTENTDSLVGRDDVSDIFWADSLSELQDADSADGGIGGQDVLYLDNVTVSDPDESFHSQINSPELVGFEELVFDTGMNVEMEGLGGALTGGDSDLNTVRTGAGNDNLEEMEAIGSDWDEGYFLNGGDDFFETEGDDGDYYVDGGAGDDVAEVEDDDDIMATDIETIYLEGNADAVVRTIIGTDGNTMTITGRPDTNNNNYVQLDSDIMAAAGGLATVQLFDIEEVVDTGNNNNNIVLDNDRQGPDGDALVVLNGGNDNLTVTNVDELEVSAQTGTKTVNVGGGIASNVETFSYTGGTGVFAGVDNVTSVTDDDTNISTGDLADTINATTTQDGDVTIDGGSGNDTITVDADGFASVMGGSGDDSISVFAEDGAIVNGGSGDDVISVEVAAGWTSANAEVNGGDGDDSITVTVRGDETSSIDTGLGIDNVTLLDDVNGGEDSIIFGNIVYDAQQEVAAGTTQNFTQHGVDDAGYTGSANDGVDVITGFNMEGSGAGDEDILDFSAFVTDDEPGLSNDDDIGYGDWTGGNISNVSNIDYDFFIIPFIDEYKEVAVVAVDDGFVLDASHIVESGSGDAGIEVFDDGARVVITAYDTDNDGAFDTADIYYVQDVDQDAGQAWAVDHVATVEFATEIGAITSIDVDNLNF</sequence>
<dbReference type="Gene3D" id="2.160.20.160">
    <property type="match status" value="2"/>
</dbReference>
<dbReference type="Pfam" id="PF13946">
    <property type="entry name" value="DUF4214"/>
    <property type="match status" value="1"/>
</dbReference>
<accession>A0A521E7V7</accession>
<organism evidence="2 3">
    <name type="scientific">Thalassovita litoralis</name>
    <dbReference type="NCBI Taxonomy" id="1010611"/>
    <lineage>
        <taxon>Bacteria</taxon>
        <taxon>Pseudomonadati</taxon>
        <taxon>Pseudomonadota</taxon>
        <taxon>Alphaproteobacteria</taxon>
        <taxon>Rhodobacterales</taxon>
        <taxon>Roseobacteraceae</taxon>
        <taxon>Thalassovita</taxon>
    </lineage>
</organism>
<dbReference type="SUPFAM" id="SSF51120">
    <property type="entry name" value="beta-Roll"/>
    <property type="match status" value="2"/>
</dbReference>
<keyword evidence="3" id="KW-1185">Reference proteome</keyword>
<evidence type="ECO:0000259" key="1">
    <source>
        <dbReference type="Pfam" id="PF13946"/>
    </source>
</evidence>
<gene>
    <name evidence="2" type="ORF">SAMN06265173_1154</name>
</gene>
<dbReference type="EMBL" id="FXTO01000015">
    <property type="protein sequence ID" value="SMO80004.1"/>
    <property type="molecule type" value="Genomic_DNA"/>
</dbReference>
<dbReference type="Proteomes" id="UP000316030">
    <property type="component" value="Unassembled WGS sequence"/>
</dbReference>
<feature type="domain" description="DUF4214" evidence="1">
    <location>
        <begin position="81"/>
        <end position="126"/>
    </location>
</feature>
<dbReference type="OrthoDB" id="7748064at2"/>
<evidence type="ECO:0000313" key="2">
    <source>
        <dbReference type="EMBL" id="SMO80004.1"/>
    </source>
</evidence>
<dbReference type="PRINTS" id="PR00313">
    <property type="entry name" value="CABNDNGRPT"/>
</dbReference>